<dbReference type="EMBL" id="LR778114">
    <property type="protein sequence ID" value="CAB1127553.1"/>
    <property type="molecule type" value="Genomic_DNA"/>
</dbReference>
<name>A0A6F8ZD40_9FIRM</name>
<protein>
    <submittedName>
        <fullName evidence="2">Uncharacterized protein</fullName>
    </submittedName>
</protein>
<dbReference type="AlphaFoldDB" id="A0A6F8ZD40"/>
<dbReference type="Proteomes" id="UP000503399">
    <property type="component" value="Chromosome"/>
</dbReference>
<keyword evidence="3" id="KW-1185">Reference proteome</keyword>
<evidence type="ECO:0000313" key="2">
    <source>
        <dbReference type="EMBL" id="CAB1127553.1"/>
    </source>
</evidence>
<reference evidence="2 3" key="1">
    <citation type="submission" date="2020-02" db="EMBL/GenBank/DDBJ databases">
        <authorList>
            <person name="Hogendoorn C."/>
        </authorList>
    </citation>
    <scope>NUCLEOTIDE SEQUENCE [LARGE SCALE GENOMIC DNA]</scope>
    <source>
        <strain evidence="2">R501</strain>
    </source>
</reference>
<organism evidence="2 3">
    <name type="scientific">Candidatus Hydrogenisulfobacillus filiaventi</name>
    <dbReference type="NCBI Taxonomy" id="2707344"/>
    <lineage>
        <taxon>Bacteria</taxon>
        <taxon>Bacillati</taxon>
        <taxon>Bacillota</taxon>
        <taxon>Clostridia</taxon>
        <taxon>Eubacteriales</taxon>
        <taxon>Clostridiales Family XVII. Incertae Sedis</taxon>
        <taxon>Candidatus Hydrogenisulfobacillus</taxon>
    </lineage>
</organism>
<accession>A0A6F8ZD40</accession>
<proteinExistence type="predicted"/>
<feature type="region of interest" description="Disordered" evidence="1">
    <location>
        <begin position="403"/>
        <end position="429"/>
    </location>
</feature>
<sequence>MGGGAGLADGQGGGVAYHEDVLGALRQERVAVDRNEAALVAQAAVHDHLLPGVGRDGDQQVVFEGLAFQAGDGTGGRVNRLHVEEDLRPDVALRHHRGRPVGHRFQGVDAADGVGVDDFGLLAQPPFPQPAVQHEGELQRGHRALMRQAYREHHPPAVELGQGVPQLEGRLFIIEPVGGLRQARNELGGGLAAGGDDQEVVVEGLPVLEGHRLGLGIHRGGILHNQGDAGIEDAPLRPLGLGRHRLVEGHVEEQRLIDMIGPRRDDGDVHRSFVDLLADRVHQLVGDDAAADPAAQHHDFLAHTATSFIRLARRGPEGLFDAPHLNFEHLIVLKGFNDIVPDLFGPFRDVLGRAGIGGPDLEYGPDRFGADALNEFHQGAGTVGAAGIDDLDFLTHEGRTSFCRSGAHRPAPDANGPSAPGGGRSSVPP</sequence>
<dbReference type="KEGG" id="hfv:R50_0047"/>
<gene>
    <name evidence="2" type="ORF">R50_0047</name>
</gene>
<feature type="compositionally biased region" description="Gly residues" evidence="1">
    <location>
        <begin position="419"/>
        <end position="429"/>
    </location>
</feature>
<evidence type="ECO:0000313" key="3">
    <source>
        <dbReference type="Proteomes" id="UP000503399"/>
    </source>
</evidence>
<evidence type="ECO:0000256" key="1">
    <source>
        <dbReference type="SAM" id="MobiDB-lite"/>
    </source>
</evidence>